<name>A0AAV3PVS7_LITER</name>
<accession>A0AAV3PVS7</accession>
<comment type="caution">
    <text evidence="1">The sequence shown here is derived from an EMBL/GenBank/DDBJ whole genome shotgun (WGS) entry which is preliminary data.</text>
</comment>
<dbReference type="EMBL" id="BAABME010002750">
    <property type="protein sequence ID" value="GAA0155929.1"/>
    <property type="molecule type" value="Genomic_DNA"/>
</dbReference>
<reference evidence="1 2" key="1">
    <citation type="submission" date="2024-01" db="EMBL/GenBank/DDBJ databases">
        <title>The complete chloroplast genome sequence of Lithospermum erythrorhizon: insights into the phylogenetic relationship among Boraginaceae species and the maternal lineages of purple gromwells.</title>
        <authorList>
            <person name="Okada T."/>
            <person name="Watanabe K."/>
        </authorList>
    </citation>
    <scope>NUCLEOTIDE SEQUENCE [LARGE SCALE GENOMIC DNA]</scope>
</reference>
<protein>
    <submittedName>
        <fullName evidence="1">Uncharacterized protein</fullName>
    </submittedName>
</protein>
<proteinExistence type="predicted"/>
<evidence type="ECO:0000313" key="2">
    <source>
        <dbReference type="Proteomes" id="UP001454036"/>
    </source>
</evidence>
<keyword evidence="2" id="KW-1185">Reference proteome</keyword>
<dbReference type="AlphaFoldDB" id="A0AAV3PVS7"/>
<dbReference type="Proteomes" id="UP001454036">
    <property type="component" value="Unassembled WGS sequence"/>
</dbReference>
<sequence>MLLEIWLNDSIYVVWRNFQDVGLSSDLTSCNRFIAAEIKYLEVSIMIKLIGDSRYKQFNMAHMYSLGWFEVSKPCSKCYSFWL</sequence>
<evidence type="ECO:0000313" key="1">
    <source>
        <dbReference type="EMBL" id="GAA0155929.1"/>
    </source>
</evidence>
<gene>
    <name evidence="1" type="ORF">LIER_13542</name>
</gene>
<organism evidence="1 2">
    <name type="scientific">Lithospermum erythrorhizon</name>
    <name type="common">Purple gromwell</name>
    <name type="synonym">Lithospermum officinale var. erythrorhizon</name>
    <dbReference type="NCBI Taxonomy" id="34254"/>
    <lineage>
        <taxon>Eukaryota</taxon>
        <taxon>Viridiplantae</taxon>
        <taxon>Streptophyta</taxon>
        <taxon>Embryophyta</taxon>
        <taxon>Tracheophyta</taxon>
        <taxon>Spermatophyta</taxon>
        <taxon>Magnoliopsida</taxon>
        <taxon>eudicotyledons</taxon>
        <taxon>Gunneridae</taxon>
        <taxon>Pentapetalae</taxon>
        <taxon>asterids</taxon>
        <taxon>lamiids</taxon>
        <taxon>Boraginales</taxon>
        <taxon>Boraginaceae</taxon>
        <taxon>Boraginoideae</taxon>
        <taxon>Lithospermeae</taxon>
        <taxon>Lithospermum</taxon>
    </lineage>
</organism>